<proteinExistence type="predicted"/>
<gene>
    <name evidence="1" type="ORF">LCGC14_2314300</name>
</gene>
<protein>
    <submittedName>
        <fullName evidence="1">Uncharacterized protein</fullName>
    </submittedName>
</protein>
<name>A0A0F9CJQ5_9ZZZZ</name>
<dbReference type="AlphaFoldDB" id="A0A0F9CJQ5"/>
<accession>A0A0F9CJQ5</accession>
<sequence>MIVPYRGHRASICFFGRHNSWRLFDPWQSGGQEQTKTDFQSLEAVIEHLEANQEDPIPQEAARNAAGELVFA</sequence>
<dbReference type="EMBL" id="LAZR01032916">
    <property type="protein sequence ID" value="KKL49558.1"/>
    <property type="molecule type" value="Genomic_DNA"/>
</dbReference>
<reference evidence="1" key="1">
    <citation type="journal article" date="2015" name="Nature">
        <title>Complex archaea that bridge the gap between prokaryotes and eukaryotes.</title>
        <authorList>
            <person name="Spang A."/>
            <person name="Saw J.H."/>
            <person name="Jorgensen S.L."/>
            <person name="Zaremba-Niedzwiedzka K."/>
            <person name="Martijn J."/>
            <person name="Lind A.E."/>
            <person name="van Eijk R."/>
            <person name="Schleper C."/>
            <person name="Guy L."/>
            <person name="Ettema T.J."/>
        </authorList>
    </citation>
    <scope>NUCLEOTIDE SEQUENCE</scope>
</reference>
<comment type="caution">
    <text evidence="1">The sequence shown here is derived from an EMBL/GenBank/DDBJ whole genome shotgun (WGS) entry which is preliminary data.</text>
</comment>
<organism evidence="1">
    <name type="scientific">marine sediment metagenome</name>
    <dbReference type="NCBI Taxonomy" id="412755"/>
    <lineage>
        <taxon>unclassified sequences</taxon>
        <taxon>metagenomes</taxon>
        <taxon>ecological metagenomes</taxon>
    </lineage>
</organism>
<evidence type="ECO:0000313" key="1">
    <source>
        <dbReference type="EMBL" id="KKL49558.1"/>
    </source>
</evidence>